<dbReference type="GO" id="GO:0031490">
    <property type="term" value="F:chromatin DNA binding"/>
    <property type="evidence" value="ECO:0007669"/>
    <property type="project" value="TreeGrafter"/>
</dbReference>
<dbReference type="InterPro" id="IPR045109">
    <property type="entry name" value="LSDs-like"/>
</dbReference>
<sequence length="112" mass="12587">MREVENLGRANSSASETGSVKEQCTCNSKNRRKAASRSDFDDNYLFSPSAHDIQEGHLEHFRTHWKIGESVIVSNILELASGLSWEPMVMWRAFRNIIKEGSSDLVVTAVDC</sequence>
<evidence type="ECO:0000313" key="7">
    <source>
        <dbReference type="Proteomes" id="UP001291623"/>
    </source>
</evidence>
<dbReference type="AlphaFoldDB" id="A0AAE1SEH3"/>
<dbReference type="GO" id="GO:0046872">
    <property type="term" value="F:metal ion binding"/>
    <property type="evidence" value="ECO:0007669"/>
    <property type="project" value="UniProtKB-KW"/>
</dbReference>
<protein>
    <submittedName>
        <fullName evidence="6">Uncharacterized protein</fullName>
    </submittedName>
</protein>
<keyword evidence="7" id="KW-1185">Reference proteome</keyword>
<dbReference type="Gene3D" id="2.60.120.650">
    <property type="entry name" value="Cupin"/>
    <property type="match status" value="1"/>
</dbReference>
<evidence type="ECO:0000256" key="4">
    <source>
        <dbReference type="ARBA" id="ARBA00023242"/>
    </source>
</evidence>
<keyword evidence="3" id="KW-0479">Metal-binding</keyword>
<dbReference type="Proteomes" id="UP001291623">
    <property type="component" value="Unassembled WGS sequence"/>
</dbReference>
<dbReference type="GO" id="GO:0000785">
    <property type="term" value="C:chromatin"/>
    <property type="evidence" value="ECO:0007669"/>
    <property type="project" value="TreeGrafter"/>
</dbReference>
<reference evidence="6" key="1">
    <citation type="submission" date="2023-12" db="EMBL/GenBank/DDBJ databases">
        <title>Genome assembly of Anisodus tanguticus.</title>
        <authorList>
            <person name="Wang Y.-J."/>
        </authorList>
    </citation>
    <scope>NUCLEOTIDE SEQUENCE</scope>
    <source>
        <strain evidence="6">KB-2021</strain>
        <tissue evidence="6">Leaf</tissue>
    </source>
</reference>
<evidence type="ECO:0000256" key="1">
    <source>
        <dbReference type="ARBA" id="ARBA00004123"/>
    </source>
</evidence>
<accession>A0AAE1SEH3</accession>
<comment type="caution">
    <text evidence="6">The sequence shown here is derived from an EMBL/GenBank/DDBJ whole genome shotgun (WGS) entry which is preliminary data.</text>
</comment>
<organism evidence="6 7">
    <name type="scientific">Anisodus tanguticus</name>
    <dbReference type="NCBI Taxonomy" id="243964"/>
    <lineage>
        <taxon>Eukaryota</taxon>
        <taxon>Viridiplantae</taxon>
        <taxon>Streptophyta</taxon>
        <taxon>Embryophyta</taxon>
        <taxon>Tracheophyta</taxon>
        <taxon>Spermatophyta</taxon>
        <taxon>Magnoliopsida</taxon>
        <taxon>eudicotyledons</taxon>
        <taxon>Gunneridae</taxon>
        <taxon>Pentapetalae</taxon>
        <taxon>asterids</taxon>
        <taxon>lamiids</taxon>
        <taxon>Solanales</taxon>
        <taxon>Solanaceae</taxon>
        <taxon>Solanoideae</taxon>
        <taxon>Hyoscyameae</taxon>
        <taxon>Anisodus</taxon>
    </lineage>
</organism>
<evidence type="ECO:0000256" key="3">
    <source>
        <dbReference type="ARBA" id="ARBA00022723"/>
    </source>
</evidence>
<dbReference type="PANTHER" id="PTHR12549">
    <property type="entry name" value="JMJC DOMAIN-CONTAINING HISTONE DEMETHYLATION PROTEIN"/>
    <property type="match status" value="1"/>
</dbReference>
<dbReference type="PANTHER" id="PTHR12549:SF36">
    <property type="entry name" value="LYSINE-SPECIFIC DEMETHYLASE JMJ25-LIKE"/>
    <property type="match status" value="1"/>
</dbReference>
<gene>
    <name evidence="6" type="ORF">RND71_012028</name>
</gene>
<evidence type="ECO:0000256" key="5">
    <source>
        <dbReference type="SAM" id="MobiDB-lite"/>
    </source>
</evidence>
<keyword evidence="4" id="KW-0539">Nucleus</keyword>
<dbReference type="EMBL" id="JAVYJV010000006">
    <property type="protein sequence ID" value="KAK4368236.1"/>
    <property type="molecule type" value="Genomic_DNA"/>
</dbReference>
<dbReference type="GO" id="GO:0032454">
    <property type="term" value="F:histone H3K9 demethylase activity"/>
    <property type="evidence" value="ECO:0007669"/>
    <property type="project" value="InterPro"/>
</dbReference>
<comment type="similarity">
    <text evidence="2">Belongs to the JARID1 histone demethylase family.</text>
</comment>
<name>A0AAE1SEH3_9SOLA</name>
<dbReference type="GO" id="GO:0003712">
    <property type="term" value="F:transcription coregulator activity"/>
    <property type="evidence" value="ECO:0007669"/>
    <property type="project" value="TreeGrafter"/>
</dbReference>
<feature type="compositionally biased region" description="Polar residues" evidence="5">
    <location>
        <begin position="9"/>
        <end position="28"/>
    </location>
</feature>
<proteinExistence type="inferred from homology"/>
<evidence type="ECO:0000256" key="2">
    <source>
        <dbReference type="ARBA" id="ARBA00006801"/>
    </source>
</evidence>
<dbReference type="GO" id="GO:0006357">
    <property type="term" value="P:regulation of transcription by RNA polymerase II"/>
    <property type="evidence" value="ECO:0007669"/>
    <property type="project" value="TreeGrafter"/>
</dbReference>
<dbReference type="GO" id="GO:0000118">
    <property type="term" value="C:histone deacetylase complex"/>
    <property type="evidence" value="ECO:0007669"/>
    <property type="project" value="TreeGrafter"/>
</dbReference>
<feature type="region of interest" description="Disordered" evidence="5">
    <location>
        <begin position="1"/>
        <end position="28"/>
    </location>
</feature>
<comment type="subcellular location">
    <subcellularLocation>
        <location evidence="1">Nucleus</location>
    </subcellularLocation>
</comment>
<evidence type="ECO:0000313" key="6">
    <source>
        <dbReference type="EMBL" id="KAK4368236.1"/>
    </source>
</evidence>